<feature type="domain" description="Helix-hairpin-helix DNA-binding motif class 1" evidence="7">
    <location>
        <begin position="70"/>
        <end position="89"/>
    </location>
</feature>
<organism evidence="8 9">
    <name type="scientific">Xylocopilactobacillus apis</name>
    <dbReference type="NCBI Taxonomy" id="2932183"/>
    <lineage>
        <taxon>Bacteria</taxon>
        <taxon>Bacillati</taxon>
        <taxon>Bacillota</taxon>
        <taxon>Bacilli</taxon>
        <taxon>Lactobacillales</taxon>
        <taxon>Lactobacillaceae</taxon>
        <taxon>Xylocopilactobacillus</taxon>
    </lineage>
</organism>
<evidence type="ECO:0000259" key="7">
    <source>
        <dbReference type="SMART" id="SM00278"/>
    </source>
</evidence>
<name>A0AAU9D2N4_9LACO</name>
<dbReference type="HAMAP" id="MF_00031">
    <property type="entry name" value="DNA_HJ_migration_RuvA"/>
    <property type="match status" value="1"/>
</dbReference>
<dbReference type="GO" id="GO:0009379">
    <property type="term" value="C:Holliday junction helicase complex"/>
    <property type="evidence" value="ECO:0007669"/>
    <property type="project" value="InterPro"/>
</dbReference>
<dbReference type="GO" id="GO:0005737">
    <property type="term" value="C:cytoplasm"/>
    <property type="evidence" value="ECO:0007669"/>
    <property type="project" value="UniProtKB-SubCell"/>
</dbReference>
<comment type="function">
    <text evidence="6">The RuvA-RuvB-RuvC complex processes Holliday junction (HJ) DNA during genetic recombination and DNA repair, while the RuvA-RuvB complex plays an important role in the rescue of blocked DNA replication forks via replication fork reversal (RFR). RuvA specifically binds to HJ cruciform DNA, conferring on it an open structure. The RuvB hexamer acts as an ATP-dependent pump, pulling dsDNA into and through the RuvAB complex. HJ branch migration allows RuvC to scan DNA until it finds its consensus sequence, where it cleaves and resolves the cruciform DNA.</text>
</comment>
<keyword evidence="4 6" id="KW-0233">DNA recombination</keyword>
<dbReference type="EMBL" id="AP026801">
    <property type="protein sequence ID" value="BDR56756.1"/>
    <property type="molecule type" value="Genomic_DNA"/>
</dbReference>
<dbReference type="AlphaFoldDB" id="A0AAU9D2N4"/>
<evidence type="ECO:0000256" key="3">
    <source>
        <dbReference type="ARBA" id="ARBA00023125"/>
    </source>
</evidence>
<evidence type="ECO:0000256" key="4">
    <source>
        <dbReference type="ARBA" id="ARBA00023172"/>
    </source>
</evidence>
<dbReference type="InterPro" id="IPR000085">
    <property type="entry name" value="RuvA"/>
</dbReference>
<comment type="subunit">
    <text evidence="6">Homotetramer. Forms an RuvA(8)-RuvB(12)-Holliday junction (HJ) complex. HJ DNA is sandwiched between 2 RuvA tetramers; dsDNA enters through RuvA and exits via RuvB. An RuvB hexamer assembles on each DNA strand where it exits the tetramer. Each RuvB hexamer is contacted by two RuvA subunits (via domain III) on 2 adjacent RuvB subunits; this complex drives branch migration. In the full resolvosome a probable DNA-RuvA(4)-RuvB(12)-RuvC(2) complex forms which resolves the HJ.</text>
</comment>
<dbReference type="GO" id="GO:0006281">
    <property type="term" value="P:DNA repair"/>
    <property type="evidence" value="ECO:0007669"/>
    <property type="project" value="UniProtKB-UniRule"/>
</dbReference>
<gene>
    <name evidence="6 8" type="primary">ruvA</name>
    <name evidence="8" type="ORF">KIMC2_13180</name>
</gene>
<dbReference type="SUPFAM" id="SSF50249">
    <property type="entry name" value="Nucleic acid-binding proteins"/>
    <property type="match status" value="1"/>
</dbReference>
<dbReference type="Pfam" id="PF07499">
    <property type="entry name" value="RuvA_C"/>
    <property type="match status" value="1"/>
</dbReference>
<dbReference type="Pfam" id="PF01330">
    <property type="entry name" value="RuvA_N"/>
    <property type="match status" value="1"/>
</dbReference>
<dbReference type="Pfam" id="PF14520">
    <property type="entry name" value="HHH_5"/>
    <property type="match status" value="1"/>
</dbReference>
<reference evidence="8 9" key="1">
    <citation type="journal article" date="2023" name="Microbiol. Spectr.">
        <title>Symbiosis of Carpenter Bees with Uncharacterized Lactic Acid Bacteria Showing NAD Auxotrophy.</title>
        <authorList>
            <person name="Kawasaki S."/>
            <person name="Ozawa K."/>
            <person name="Mori T."/>
            <person name="Yamamoto A."/>
            <person name="Ito M."/>
            <person name="Ohkuma M."/>
            <person name="Sakamoto M."/>
            <person name="Matsutani M."/>
        </authorList>
    </citation>
    <scope>NUCLEOTIDE SEQUENCE [LARGE SCALE GENOMIC DNA]</scope>
    <source>
        <strain evidence="8 9">KimC2</strain>
    </source>
</reference>
<evidence type="ECO:0000313" key="9">
    <source>
        <dbReference type="Proteomes" id="UP001321804"/>
    </source>
</evidence>
<comment type="similarity">
    <text evidence="6">Belongs to the RuvA family.</text>
</comment>
<dbReference type="InterPro" id="IPR010994">
    <property type="entry name" value="RuvA_2-like"/>
</dbReference>
<proteinExistence type="inferred from homology"/>
<evidence type="ECO:0000256" key="1">
    <source>
        <dbReference type="ARBA" id="ARBA00022490"/>
    </source>
</evidence>
<dbReference type="SUPFAM" id="SSF46929">
    <property type="entry name" value="DNA helicase RuvA subunit, C-terminal domain"/>
    <property type="match status" value="1"/>
</dbReference>
<protein>
    <recommendedName>
        <fullName evidence="6">Holliday junction branch migration complex subunit RuvA</fullName>
    </recommendedName>
</protein>
<accession>A0AAU9D2N4</accession>
<dbReference type="SMART" id="SM00278">
    <property type="entry name" value="HhH1"/>
    <property type="match status" value="2"/>
</dbReference>
<dbReference type="Gene3D" id="1.10.8.10">
    <property type="entry name" value="DNA helicase RuvA subunit, C-terminal domain"/>
    <property type="match status" value="1"/>
</dbReference>
<dbReference type="Gene3D" id="1.10.150.20">
    <property type="entry name" value="5' to 3' exonuclease, C-terminal subdomain"/>
    <property type="match status" value="1"/>
</dbReference>
<dbReference type="InterPro" id="IPR003583">
    <property type="entry name" value="Hlx-hairpin-Hlx_DNA-bd_motif"/>
</dbReference>
<evidence type="ECO:0000256" key="2">
    <source>
        <dbReference type="ARBA" id="ARBA00022763"/>
    </source>
</evidence>
<feature type="domain" description="Helix-hairpin-helix DNA-binding motif class 1" evidence="7">
    <location>
        <begin position="105"/>
        <end position="124"/>
    </location>
</feature>
<dbReference type="KEGG" id="xak:KIMC2_13180"/>
<evidence type="ECO:0000256" key="5">
    <source>
        <dbReference type="ARBA" id="ARBA00023204"/>
    </source>
</evidence>
<dbReference type="RefSeq" id="WP_317695186.1">
    <property type="nucleotide sequence ID" value="NZ_AP026801.1"/>
</dbReference>
<dbReference type="InterPro" id="IPR013849">
    <property type="entry name" value="DNA_helicase_Holl-junc_RuvA_I"/>
</dbReference>
<comment type="subcellular location">
    <subcellularLocation>
        <location evidence="6">Cytoplasm</location>
    </subcellularLocation>
</comment>
<comment type="domain">
    <text evidence="6">Has three domains with a flexible linker between the domains II and III and assumes an 'L' shape. Domain III is highly mobile and contacts RuvB.</text>
</comment>
<keyword evidence="2 6" id="KW-0227">DNA damage</keyword>
<dbReference type="SUPFAM" id="SSF47781">
    <property type="entry name" value="RuvA domain 2-like"/>
    <property type="match status" value="1"/>
</dbReference>
<evidence type="ECO:0000256" key="6">
    <source>
        <dbReference type="HAMAP-Rule" id="MF_00031"/>
    </source>
</evidence>
<dbReference type="NCBIfam" id="TIGR00084">
    <property type="entry name" value="ruvA"/>
    <property type="match status" value="1"/>
</dbReference>
<keyword evidence="9" id="KW-1185">Reference proteome</keyword>
<dbReference type="InterPro" id="IPR012340">
    <property type="entry name" value="NA-bd_OB-fold"/>
</dbReference>
<keyword evidence="1 6" id="KW-0963">Cytoplasm</keyword>
<keyword evidence="8" id="KW-0067">ATP-binding</keyword>
<keyword evidence="5 6" id="KW-0234">DNA repair</keyword>
<keyword evidence="8" id="KW-0378">Hydrolase</keyword>
<keyword evidence="8" id="KW-0547">Nucleotide-binding</keyword>
<dbReference type="InterPro" id="IPR011114">
    <property type="entry name" value="RuvA_C"/>
</dbReference>
<dbReference type="GO" id="GO:0009378">
    <property type="term" value="F:four-way junction helicase activity"/>
    <property type="evidence" value="ECO:0007669"/>
    <property type="project" value="InterPro"/>
</dbReference>
<dbReference type="CDD" id="cd14332">
    <property type="entry name" value="UBA_RuvA_C"/>
    <property type="match status" value="1"/>
</dbReference>
<dbReference type="InterPro" id="IPR036267">
    <property type="entry name" value="RuvA_C_sf"/>
</dbReference>
<dbReference type="GO" id="GO:0005524">
    <property type="term" value="F:ATP binding"/>
    <property type="evidence" value="ECO:0007669"/>
    <property type="project" value="InterPro"/>
</dbReference>
<dbReference type="Gene3D" id="2.40.50.140">
    <property type="entry name" value="Nucleic acid-binding proteins"/>
    <property type="match status" value="1"/>
</dbReference>
<dbReference type="GO" id="GO:0048476">
    <property type="term" value="C:Holliday junction resolvase complex"/>
    <property type="evidence" value="ECO:0007669"/>
    <property type="project" value="UniProtKB-UniRule"/>
</dbReference>
<feature type="region of interest" description="Domain III" evidence="6">
    <location>
        <begin position="143"/>
        <end position="195"/>
    </location>
</feature>
<evidence type="ECO:0000313" key="8">
    <source>
        <dbReference type="EMBL" id="BDR56756.1"/>
    </source>
</evidence>
<comment type="caution">
    <text evidence="6">Lacks conserved residue(s) required for the propagation of feature annotation.</text>
</comment>
<dbReference type="GO" id="GO:0006310">
    <property type="term" value="P:DNA recombination"/>
    <property type="evidence" value="ECO:0007669"/>
    <property type="project" value="UniProtKB-UniRule"/>
</dbReference>
<keyword evidence="3 6" id="KW-0238">DNA-binding</keyword>
<dbReference type="GO" id="GO:0000400">
    <property type="term" value="F:four-way junction DNA binding"/>
    <property type="evidence" value="ECO:0007669"/>
    <property type="project" value="UniProtKB-UniRule"/>
</dbReference>
<sequence>MFAFLEGIVDQIEAGAVILNVNGIGYRLKSGDPYSFNLGETVRLFTHLVSTDTELSLYGFKTIAELELFEKLLKVSGIGPKSAHAIVASKDAANLAEAVETNDVKMLTRFPGVGKRTAQQIILDLKGKLGTVELNSDLNNSESQNSSLRDAMDALAALGFTEREVNQVGKTLQKDSSELSTQEYLKKGLSILTDR</sequence>
<keyword evidence="8" id="KW-0347">Helicase</keyword>
<dbReference type="Proteomes" id="UP001321804">
    <property type="component" value="Chromosome"/>
</dbReference>